<evidence type="ECO:0000313" key="3">
    <source>
        <dbReference type="Proteomes" id="UP001054252"/>
    </source>
</evidence>
<name>A0AAV5M2Y6_9ROSI</name>
<organism evidence="2 3">
    <name type="scientific">Rubroshorea leprosula</name>
    <dbReference type="NCBI Taxonomy" id="152421"/>
    <lineage>
        <taxon>Eukaryota</taxon>
        <taxon>Viridiplantae</taxon>
        <taxon>Streptophyta</taxon>
        <taxon>Embryophyta</taxon>
        <taxon>Tracheophyta</taxon>
        <taxon>Spermatophyta</taxon>
        <taxon>Magnoliopsida</taxon>
        <taxon>eudicotyledons</taxon>
        <taxon>Gunneridae</taxon>
        <taxon>Pentapetalae</taxon>
        <taxon>rosids</taxon>
        <taxon>malvids</taxon>
        <taxon>Malvales</taxon>
        <taxon>Dipterocarpaceae</taxon>
        <taxon>Rubroshorea</taxon>
    </lineage>
</organism>
<keyword evidence="1" id="KW-0472">Membrane</keyword>
<keyword evidence="1" id="KW-0812">Transmembrane</keyword>
<reference evidence="2 3" key="1">
    <citation type="journal article" date="2021" name="Commun. Biol.">
        <title>The genome of Shorea leprosula (Dipterocarpaceae) highlights the ecological relevance of drought in aseasonal tropical rainforests.</title>
        <authorList>
            <person name="Ng K.K.S."/>
            <person name="Kobayashi M.J."/>
            <person name="Fawcett J.A."/>
            <person name="Hatakeyama M."/>
            <person name="Paape T."/>
            <person name="Ng C.H."/>
            <person name="Ang C.C."/>
            <person name="Tnah L.H."/>
            <person name="Lee C.T."/>
            <person name="Nishiyama T."/>
            <person name="Sese J."/>
            <person name="O'Brien M.J."/>
            <person name="Copetti D."/>
            <person name="Mohd Noor M.I."/>
            <person name="Ong R.C."/>
            <person name="Putra M."/>
            <person name="Sireger I.Z."/>
            <person name="Indrioko S."/>
            <person name="Kosugi Y."/>
            <person name="Izuno A."/>
            <person name="Isagi Y."/>
            <person name="Lee S.L."/>
            <person name="Shimizu K.K."/>
        </authorList>
    </citation>
    <scope>NUCLEOTIDE SEQUENCE [LARGE SCALE GENOMIC DNA]</scope>
    <source>
        <strain evidence="2">214</strain>
    </source>
</reference>
<dbReference type="EMBL" id="BPVZ01000164">
    <property type="protein sequence ID" value="GKV43042.1"/>
    <property type="molecule type" value="Genomic_DNA"/>
</dbReference>
<accession>A0AAV5M2Y6</accession>
<feature type="transmembrane region" description="Helical" evidence="1">
    <location>
        <begin position="25"/>
        <end position="42"/>
    </location>
</feature>
<evidence type="ECO:0000313" key="2">
    <source>
        <dbReference type="EMBL" id="GKV43042.1"/>
    </source>
</evidence>
<sequence length="43" mass="4646">MVSVQVAYVGMNITSKLALESSMRPLALLHTAIAIMPSVFILK</sequence>
<protein>
    <submittedName>
        <fullName evidence="2">Uncharacterized protein</fullName>
    </submittedName>
</protein>
<keyword evidence="3" id="KW-1185">Reference proteome</keyword>
<dbReference type="Proteomes" id="UP001054252">
    <property type="component" value="Unassembled WGS sequence"/>
</dbReference>
<evidence type="ECO:0000256" key="1">
    <source>
        <dbReference type="SAM" id="Phobius"/>
    </source>
</evidence>
<proteinExistence type="predicted"/>
<gene>
    <name evidence="2" type="ORF">SLEP1_g50383</name>
</gene>
<comment type="caution">
    <text evidence="2">The sequence shown here is derived from an EMBL/GenBank/DDBJ whole genome shotgun (WGS) entry which is preliminary data.</text>
</comment>
<dbReference type="AlphaFoldDB" id="A0AAV5M2Y6"/>
<keyword evidence="1" id="KW-1133">Transmembrane helix</keyword>